<dbReference type="PIRSF" id="PIRSF029730">
    <property type="entry name" value="UCP029730"/>
    <property type="match status" value="1"/>
</dbReference>
<feature type="region of interest" description="Disordered" evidence="1">
    <location>
        <begin position="1"/>
        <end position="20"/>
    </location>
</feature>
<keyword evidence="2" id="KW-0378">Hydrolase</keyword>
<dbReference type="Pfam" id="PF05013">
    <property type="entry name" value="FGase"/>
    <property type="match status" value="1"/>
</dbReference>
<evidence type="ECO:0000313" key="3">
    <source>
        <dbReference type="Proteomes" id="UP000199758"/>
    </source>
</evidence>
<proteinExistence type="predicted"/>
<dbReference type="GO" id="GO:0016787">
    <property type="term" value="F:hydrolase activity"/>
    <property type="evidence" value="ECO:0007669"/>
    <property type="project" value="UniProtKB-KW"/>
</dbReference>
<dbReference type="Proteomes" id="UP000199758">
    <property type="component" value="Unassembled WGS sequence"/>
</dbReference>
<dbReference type="RefSeq" id="WP_072892960.1">
    <property type="nucleotide sequence ID" value="NZ_FQWZ01000001.1"/>
</dbReference>
<protein>
    <submittedName>
        <fullName evidence="2">Predicted N-formylglutamate amidohydrolase</fullName>
    </submittedName>
</protein>
<dbReference type="STRING" id="490188.SAMN04488068_0296"/>
<dbReference type="SUPFAM" id="SSF53187">
    <property type="entry name" value="Zn-dependent exopeptidases"/>
    <property type="match status" value="1"/>
</dbReference>
<evidence type="ECO:0000313" key="2">
    <source>
        <dbReference type="EMBL" id="SHG46174.1"/>
    </source>
</evidence>
<dbReference type="InterPro" id="IPR011227">
    <property type="entry name" value="UCP029730"/>
</dbReference>
<dbReference type="Gene3D" id="3.40.630.40">
    <property type="entry name" value="Zn-dependent exopeptidases"/>
    <property type="match status" value="1"/>
</dbReference>
<keyword evidence="3" id="KW-1185">Reference proteome</keyword>
<dbReference type="EMBL" id="FQWZ01000001">
    <property type="protein sequence ID" value="SHG46174.1"/>
    <property type="molecule type" value="Genomic_DNA"/>
</dbReference>
<organism evidence="2 3">
    <name type="scientific">Hydrocarboniphaga daqingensis</name>
    <dbReference type="NCBI Taxonomy" id="490188"/>
    <lineage>
        <taxon>Bacteria</taxon>
        <taxon>Pseudomonadati</taxon>
        <taxon>Pseudomonadota</taxon>
        <taxon>Gammaproteobacteria</taxon>
        <taxon>Nevskiales</taxon>
        <taxon>Nevskiaceae</taxon>
        <taxon>Hydrocarboniphaga</taxon>
    </lineage>
</organism>
<accession>A0A1M5K069</accession>
<dbReference type="InterPro" id="IPR007709">
    <property type="entry name" value="N-FG_amidohydro"/>
</dbReference>
<feature type="compositionally biased region" description="Low complexity" evidence="1">
    <location>
        <begin position="8"/>
        <end position="19"/>
    </location>
</feature>
<evidence type="ECO:0000256" key="1">
    <source>
        <dbReference type="SAM" id="MobiDB-lite"/>
    </source>
</evidence>
<reference evidence="2 3" key="1">
    <citation type="submission" date="2016-11" db="EMBL/GenBank/DDBJ databases">
        <authorList>
            <person name="Jaros S."/>
            <person name="Januszkiewicz K."/>
            <person name="Wedrychowicz H."/>
        </authorList>
    </citation>
    <scope>NUCLEOTIDE SEQUENCE [LARGE SCALE GENOMIC DNA]</scope>
    <source>
        <strain evidence="2 3">CGMCC 1.7049</strain>
    </source>
</reference>
<dbReference type="OrthoDB" id="9815326at2"/>
<dbReference type="AlphaFoldDB" id="A0A1M5K069"/>
<name>A0A1M5K069_9GAMM</name>
<gene>
    <name evidence="2" type="ORF">SAMN04488068_0296</name>
</gene>
<sequence>MNDHDGSAGLLGAAEPAPAYRTGEHARSRWLLTGDHAGLHVPSQLGDLGLPQADWQRHIACDIGVQGLGDALAAQLDATFIAQRYSRLVIDCNRDPASDGSIVESSDGSIIPGNVGLDAAQRLARRRAIYDPYHACIEQTLAQRAHRGQPSWLLLLHSFTPLLQSQRRPWHLGLLYHRDARLALALKASLQALPQTPVDALCIGDNEPYSGADGTDVALNRYGEALGLPYVELEIRQDLIATPAQQHQWARFLADALRDLTLRPLPDR</sequence>